<dbReference type="Proteomes" id="UP000011668">
    <property type="component" value="Unassembled WGS sequence"/>
</dbReference>
<evidence type="ECO:0000313" key="2">
    <source>
        <dbReference type="EMBL" id="ELU39062.1"/>
    </source>
</evidence>
<proteinExistence type="predicted"/>
<evidence type="ECO:0000256" key="1">
    <source>
        <dbReference type="SAM" id="MobiDB-lite"/>
    </source>
</evidence>
<organism evidence="2 3">
    <name type="scientific">Thanatephorus cucumeris (strain AG1-IA)</name>
    <name type="common">Rice sheath blight fungus</name>
    <name type="synonym">Rhizoctonia solani</name>
    <dbReference type="NCBI Taxonomy" id="983506"/>
    <lineage>
        <taxon>Eukaryota</taxon>
        <taxon>Fungi</taxon>
        <taxon>Dikarya</taxon>
        <taxon>Basidiomycota</taxon>
        <taxon>Agaricomycotina</taxon>
        <taxon>Agaricomycetes</taxon>
        <taxon>Cantharellales</taxon>
        <taxon>Ceratobasidiaceae</taxon>
        <taxon>Rhizoctonia</taxon>
        <taxon>Rhizoctonia solani AG-1</taxon>
    </lineage>
</organism>
<keyword evidence="3" id="KW-1185">Reference proteome</keyword>
<dbReference type="AlphaFoldDB" id="L8WQK4"/>
<accession>L8WQK4</accession>
<sequence>MTNSARLGPSGYSGPNLRRRERGDSAPTNLNRIAGKEPDKQKCNSSK</sequence>
<dbReference type="EMBL" id="AFRT01001943">
    <property type="protein sequence ID" value="ELU39062.1"/>
    <property type="molecule type" value="Genomic_DNA"/>
</dbReference>
<reference evidence="2 3" key="1">
    <citation type="journal article" date="2013" name="Nat. Commun.">
        <title>The evolution and pathogenic mechanisms of the rice sheath blight pathogen.</title>
        <authorList>
            <person name="Zheng A."/>
            <person name="Lin R."/>
            <person name="Xu L."/>
            <person name="Qin P."/>
            <person name="Tang C."/>
            <person name="Ai P."/>
            <person name="Zhang D."/>
            <person name="Liu Y."/>
            <person name="Sun Z."/>
            <person name="Feng H."/>
            <person name="Wang Y."/>
            <person name="Chen Y."/>
            <person name="Liang X."/>
            <person name="Fu R."/>
            <person name="Li Q."/>
            <person name="Zhang J."/>
            <person name="Yu X."/>
            <person name="Xie Z."/>
            <person name="Ding L."/>
            <person name="Guan P."/>
            <person name="Tang J."/>
            <person name="Liang Y."/>
            <person name="Wang S."/>
            <person name="Deng Q."/>
            <person name="Li S."/>
            <person name="Zhu J."/>
            <person name="Wang L."/>
            <person name="Liu H."/>
            <person name="Li P."/>
        </authorList>
    </citation>
    <scope>NUCLEOTIDE SEQUENCE [LARGE SCALE GENOMIC DNA]</scope>
    <source>
        <strain evidence="3">AG-1 IA</strain>
    </source>
</reference>
<evidence type="ECO:0000313" key="3">
    <source>
        <dbReference type="Proteomes" id="UP000011668"/>
    </source>
</evidence>
<name>L8WQK4_THACA</name>
<feature type="region of interest" description="Disordered" evidence="1">
    <location>
        <begin position="1"/>
        <end position="47"/>
    </location>
</feature>
<feature type="compositionally biased region" description="Basic and acidic residues" evidence="1">
    <location>
        <begin position="34"/>
        <end position="47"/>
    </location>
</feature>
<protein>
    <submittedName>
        <fullName evidence="2">Uncharacterized protein</fullName>
    </submittedName>
</protein>
<gene>
    <name evidence="2" type="ORF">AG1IA_06924</name>
</gene>
<dbReference type="HOGENOM" id="CLU_3175696_0_0_1"/>
<comment type="caution">
    <text evidence="2">The sequence shown here is derived from an EMBL/GenBank/DDBJ whole genome shotgun (WGS) entry which is preliminary data.</text>
</comment>